<dbReference type="InterPro" id="IPR006683">
    <property type="entry name" value="Thioestr_dom"/>
</dbReference>
<organism evidence="4 5">
    <name type="scientific">Rickenella mellea</name>
    <dbReference type="NCBI Taxonomy" id="50990"/>
    <lineage>
        <taxon>Eukaryota</taxon>
        <taxon>Fungi</taxon>
        <taxon>Dikarya</taxon>
        <taxon>Basidiomycota</taxon>
        <taxon>Agaricomycotina</taxon>
        <taxon>Agaricomycetes</taxon>
        <taxon>Hymenochaetales</taxon>
        <taxon>Rickenellaceae</taxon>
        <taxon>Rickenella</taxon>
    </lineage>
</organism>
<reference evidence="4 5" key="1">
    <citation type="submission" date="2018-06" db="EMBL/GenBank/DDBJ databases">
        <title>A transcriptomic atlas of mushroom development highlights an independent origin of complex multicellularity.</title>
        <authorList>
            <consortium name="DOE Joint Genome Institute"/>
            <person name="Krizsan K."/>
            <person name="Almasi E."/>
            <person name="Merenyi Z."/>
            <person name="Sahu N."/>
            <person name="Viragh M."/>
            <person name="Koszo T."/>
            <person name="Mondo S."/>
            <person name="Kiss B."/>
            <person name="Balint B."/>
            <person name="Kues U."/>
            <person name="Barry K."/>
            <person name="Hegedus J.C."/>
            <person name="Henrissat B."/>
            <person name="Johnson J."/>
            <person name="Lipzen A."/>
            <person name="Ohm R."/>
            <person name="Nagy I."/>
            <person name="Pangilinan J."/>
            <person name="Yan J."/>
            <person name="Xiong Y."/>
            <person name="Grigoriev I.V."/>
            <person name="Hibbett D.S."/>
            <person name="Nagy L.G."/>
        </authorList>
    </citation>
    <scope>NUCLEOTIDE SEQUENCE [LARGE SCALE GENOMIC DNA]</scope>
    <source>
        <strain evidence="4 5">SZMC22713</strain>
    </source>
</reference>
<evidence type="ECO:0000313" key="4">
    <source>
        <dbReference type="EMBL" id="TDL15071.1"/>
    </source>
</evidence>
<evidence type="ECO:0000256" key="2">
    <source>
        <dbReference type="ARBA" id="ARBA00022801"/>
    </source>
</evidence>
<dbReference type="FunFam" id="3.10.129.10:FF:000104">
    <property type="entry name" value="Thioesterase family protein (AFU_orthologue AFUA_2G16350)"/>
    <property type="match status" value="1"/>
</dbReference>
<proteinExistence type="inferred from homology"/>
<dbReference type="GO" id="GO:0047617">
    <property type="term" value="F:fatty acyl-CoA hydrolase activity"/>
    <property type="evidence" value="ECO:0007669"/>
    <property type="project" value="TreeGrafter"/>
</dbReference>
<name>A0A4Y7PJ93_9AGAM</name>
<evidence type="ECO:0000259" key="3">
    <source>
        <dbReference type="Pfam" id="PF03061"/>
    </source>
</evidence>
<dbReference type="AlphaFoldDB" id="A0A4Y7PJ93"/>
<sequence>MPTSVLKSRTRTDYPYFLTYRTRWSDNDQYGHINNSIYYHLFDSVINSYLIAHCGISPSSPDSSSPIGLVVSSHCEFFQPLSFPQTLVLGLRVNKLGRTSVEYEVGVFSQDADEVAAVGGYTHVFVGKTSRRPVKDGMGEQLRKGLEMLRFEDGTEKKARL</sequence>
<dbReference type="InterPro" id="IPR029069">
    <property type="entry name" value="HotDog_dom_sf"/>
</dbReference>
<feature type="domain" description="Thioesterase" evidence="3">
    <location>
        <begin position="30"/>
        <end position="115"/>
    </location>
</feature>
<dbReference type="VEuPathDB" id="FungiDB:BD410DRAFT_139511"/>
<accession>A0A4Y7PJ93</accession>
<dbReference type="InterPro" id="IPR050563">
    <property type="entry name" value="4-hydroxybenzoyl-CoA_TE"/>
</dbReference>
<dbReference type="CDD" id="cd00586">
    <property type="entry name" value="4HBT"/>
    <property type="match status" value="1"/>
</dbReference>
<dbReference type="Proteomes" id="UP000294933">
    <property type="component" value="Unassembled WGS sequence"/>
</dbReference>
<protein>
    <submittedName>
        <fullName evidence="4">Thioesterase</fullName>
    </submittedName>
</protein>
<gene>
    <name evidence="4" type="ORF">BD410DRAFT_139511</name>
</gene>
<dbReference type="OrthoDB" id="2420454at2759"/>
<comment type="similarity">
    <text evidence="1">Belongs to the 4-hydroxybenzoyl-CoA thioesterase family.</text>
</comment>
<dbReference type="PANTHER" id="PTHR31793:SF27">
    <property type="entry name" value="NOVEL THIOESTERASE SUPERFAMILY DOMAIN AND SAPOSIN A-TYPE DOMAIN CONTAINING PROTEIN (0610012H03RIK)"/>
    <property type="match status" value="1"/>
</dbReference>
<dbReference type="STRING" id="50990.A0A4Y7PJ93"/>
<dbReference type="PANTHER" id="PTHR31793">
    <property type="entry name" value="4-HYDROXYBENZOYL-COA THIOESTERASE FAMILY MEMBER"/>
    <property type="match status" value="1"/>
</dbReference>
<dbReference type="Pfam" id="PF03061">
    <property type="entry name" value="4HBT"/>
    <property type="match status" value="1"/>
</dbReference>
<keyword evidence="2" id="KW-0378">Hydrolase</keyword>
<keyword evidence="5" id="KW-1185">Reference proteome</keyword>
<evidence type="ECO:0000313" key="5">
    <source>
        <dbReference type="Proteomes" id="UP000294933"/>
    </source>
</evidence>
<dbReference type="EMBL" id="ML170292">
    <property type="protein sequence ID" value="TDL15071.1"/>
    <property type="molecule type" value="Genomic_DNA"/>
</dbReference>
<dbReference type="Gene3D" id="3.10.129.10">
    <property type="entry name" value="Hotdog Thioesterase"/>
    <property type="match status" value="1"/>
</dbReference>
<evidence type="ECO:0000256" key="1">
    <source>
        <dbReference type="ARBA" id="ARBA00005953"/>
    </source>
</evidence>
<dbReference type="SUPFAM" id="SSF54637">
    <property type="entry name" value="Thioesterase/thiol ester dehydrase-isomerase"/>
    <property type="match status" value="1"/>
</dbReference>